<dbReference type="Proteomes" id="UP000219559">
    <property type="component" value="Unassembled WGS sequence"/>
</dbReference>
<evidence type="ECO:0000259" key="1">
    <source>
        <dbReference type="Pfam" id="PF12680"/>
    </source>
</evidence>
<accession>A0A2A4GFF2</accession>
<name>A0A2A4GFF2_9FLAO</name>
<comment type="caution">
    <text evidence="2">The sequence shown here is derived from an EMBL/GenBank/DDBJ whole genome shotgun (WGS) entry which is preliminary data.</text>
</comment>
<dbReference type="AlphaFoldDB" id="A0A2A4GFF2"/>
<protein>
    <recommendedName>
        <fullName evidence="1">SnoaL-like domain-containing protein</fullName>
    </recommendedName>
</protein>
<evidence type="ECO:0000313" key="2">
    <source>
        <dbReference type="EMBL" id="PCE66515.1"/>
    </source>
</evidence>
<dbReference type="InterPro" id="IPR032710">
    <property type="entry name" value="NTF2-like_dom_sf"/>
</dbReference>
<dbReference type="InterPro" id="IPR037401">
    <property type="entry name" value="SnoaL-like"/>
</dbReference>
<dbReference type="RefSeq" id="WP_097442036.1">
    <property type="nucleotide sequence ID" value="NZ_NBWU01000001.1"/>
</dbReference>
<keyword evidence="3" id="KW-1185">Reference proteome</keyword>
<feature type="domain" description="SnoaL-like" evidence="1">
    <location>
        <begin position="12"/>
        <end position="112"/>
    </location>
</feature>
<dbReference type="SUPFAM" id="SSF54427">
    <property type="entry name" value="NTF2-like"/>
    <property type="match status" value="1"/>
</dbReference>
<dbReference type="EMBL" id="NBWU01000001">
    <property type="protein sequence ID" value="PCE66515.1"/>
    <property type="molecule type" value="Genomic_DNA"/>
</dbReference>
<reference evidence="2 3" key="1">
    <citation type="submission" date="2017-04" db="EMBL/GenBank/DDBJ databases">
        <title>A new member of the family Flavobacteriaceae isolated from ascidians.</title>
        <authorList>
            <person name="Chen L."/>
        </authorList>
    </citation>
    <scope>NUCLEOTIDE SEQUENCE [LARGE SCALE GENOMIC DNA]</scope>
    <source>
        <strain evidence="2 3">HQA918</strain>
    </source>
</reference>
<gene>
    <name evidence="2" type="ORF">B7P33_04255</name>
</gene>
<dbReference type="OrthoDB" id="333383at2"/>
<dbReference type="Gene3D" id="3.10.450.50">
    <property type="match status" value="1"/>
</dbReference>
<organism evidence="2 3">
    <name type="scientific">Sediminicola luteus</name>
    <dbReference type="NCBI Taxonomy" id="319238"/>
    <lineage>
        <taxon>Bacteria</taxon>
        <taxon>Pseudomonadati</taxon>
        <taxon>Bacteroidota</taxon>
        <taxon>Flavobacteriia</taxon>
        <taxon>Flavobacteriales</taxon>
        <taxon>Flavobacteriaceae</taxon>
        <taxon>Sediminicola</taxon>
    </lineage>
</organism>
<proteinExistence type="predicted"/>
<sequence>MFTREEAKAFAEKWLPAWTGNRPEVLADFYADDCFYLDAGCPGGIHGKAELTVYFSRILAQNPQWVWEQIEGIPLEGGFLNKWKATIPVGEKQVVCIGVCFLQFNARGKIKRNEVYFDRTELVNTIYRLKHQNKEGH</sequence>
<evidence type="ECO:0000313" key="3">
    <source>
        <dbReference type="Proteomes" id="UP000219559"/>
    </source>
</evidence>
<dbReference type="Pfam" id="PF12680">
    <property type="entry name" value="SnoaL_2"/>
    <property type="match status" value="1"/>
</dbReference>